<proteinExistence type="predicted"/>
<dbReference type="RefSeq" id="WP_149924734.1">
    <property type="nucleotide sequence ID" value="NZ_JANFZY010000026.1"/>
</dbReference>
<dbReference type="AlphaFoldDB" id="A0AAW6M5I7"/>
<evidence type="ECO:0000313" key="1">
    <source>
        <dbReference type="EMBL" id="MDE8696471.1"/>
    </source>
</evidence>
<evidence type="ECO:0000313" key="2">
    <source>
        <dbReference type="Proteomes" id="UP001221924"/>
    </source>
</evidence>
<protein>
    <submittedName>
        <fullName evidence="1">Uncharacterized protein</fullName>
    </submittedName>
</protein>
<dbReference type="Proteomes" id="UP001221924">
    <property type="component" value="Unassembled WGS sequence"/>
</dbReference>
<organism evidence="1 2">
    <name type="scientific">Bacteroides cellulosilyticus</name>
    <dbReference type="NCBI Taxonomy" id="246787"/>
    <lineage>
        <taxon>Bacteria</taxon>
        <taxon>Pseudomonadati</taxon>
        <taxon>Bacteroidota</taxon>
        <taxon>Bacteroidia</taxon>
        <taxon>Bacteroidales</taxon>
        <taxon>Bacteroidaceae</taxon>
        <taxon>Bacteroides</taxon>
    </lineage>
</organism>
<accession>A0AAW6M5I7</accession>
<comment type="caution">
    <text evidence="1">The sequence shown here is derived from an EMBL/GenBank/DDBJ whole genome shotgun (WGS) entry which is preliminary data.</text>
</comment>
<reference evidence="1" key="1">
    <citation type="submission" date="2023-03" db="EMBL/GenBank/DDBJ databases">
        <title>DFI Biobank Strains.</title>
        <authorList>
            <person name="Mostad J."/>
            <person name="Paddock L."/>
            <person name="Medina S."/>
            <person name="Waligurski E."/>
            <person name="Barat B."/>
            <person name="Smith R."/>
            <person name="Burgo V."/>
            <person name="Metcalfe C."/>
            <person name="Woodson C."/>
            <person name="Sundararajan A."/>
            <person name="Ramaswamy R."/>
            <person name="Lin H."/>
            <person name="Pamer E.G."/>
        </authorList>
    </citation>
    <scope>NUCLEOTIDE SEQUENCE</scope>
    <source>
        <strain evidence="1">DFI.9.5</strain>
    </source>
</reference>
<gene>
    <name evidence="1" type="ORF">PZH42_20395</name>
</gene>
<sequence length="82" mass="9495">MEKNEELLERLVNEIAAQNKFIALLIAKNNVSTFDKSDTEILEEMKSETESIIKWSYFSSKESFPLNSPEKSVITFDEKLFS</sequence>
<name>A0AAW6M5I7_9BACE</name>
<dbReference type="EMBL" id="JARFID010000026">
    <property type="protein sequence ID" value="MDE8696471.1"/>
    <property type="molecule type" value="Genomic_DNA"/>
</dbReference>